<comment type="caution">
    <text evidence="1">The sequence shown here is derived from an EMBL/GenBank/DDBJ whole genome shotgun (WGS) entry which is preliminary data.</text>
</comment>
<evidence type="ECO:0000313" key="1">
    <source>
        <dbReference type="EMBL" id="MBU2665375.1"/>
    </source>
</evidence>
<dbReference type="Gene3D" id="3.30.720.110">
    <property type="match status" value="1"/>
</dbReference>
<accession>A0ABS5YPL3</accession>
<dbReference type="RefSeq" id="WP_215788585.1">
    <property type="nucleotide sequence ID" value="NZ_JAHKKG010000005.1"/>
</dbReference>
<dbReference type="Proteomes" id="UP001519654">
    <property type="component" value="Unassembled WGS sequence"/>
</dbReference>
<evidence type="ECO:0000313" key="2">
    <source>
        <dbReference type="Proteomes" id="UP001519654"/>
    </source>
</evidence>
<organism evidence="1 2">
    <name type="scientific">Paractinoplanes bogorensis</name>
    <dbReference type="NCBI Taxonomy" id="1610840"/>
    <lineage>
        <taxon>Bacteria</taxon>
        <taxon>Bacillati</taxon>
        <taxon>Actinomycetota</taxon>
        <taxon>Actinomycetes</taxon>
        <taxon>Micromonosporales</taxon>
        <taxon>Micromonosporaceae</taxon>
        <taxon>Paractinoplanes</taxon>
    </lineage>
</organism>
<keyword evidence="2" id="KW-1185">Reference proteome</keyword>
<proteinExistence type="predicted"/>
<protein>
    <submittedName>
        <fullName evidence="1">Uncharacterized protein</fullName>
    </submittedName>
</protein>
<sequence>MARATAAGAESHDLVRDHEMSWGRHRQGGYFDPFGHLWLVGDTSPLSRHG</sequence>
<dbReference type="EMBL" id="JAHKKG010000005">
    <property type="protein sequence ID" value="MBU2665375.1"/>
    <property type="molecule type" value="Genomic_DNA"/>
</dbReference>
<name>A0ABS5YPL3_9ACTN</name>
<gene>
    <name evidence="1" type="ORF">KOI35_17860</name>
</gene>
<reference evidence="1 2" key="1">
    <citation type="submission" date="2021-06" db="EMBL/GenBank/DDBJ databases">
        <title>Actinoplanes lichenicola sp. nov., and Actinoplanes ovalisporus sp. nov., isolated from lichen in Thailand.</title>
        <authorList>
            <person name="Saeng-In P."/>
            <person name="Kanchanasin P."/>
            <person name="Yuki M."/>
            <person name="Kudo T."/>
            <person name="Ohkuma M."/>
            <person name="Phongsopitanun W."/>
            <person name="Tanasupawat S."/>
        </authorList>
    </citation>
    <scope>NUCLEOTIDE SEQUENCE [LARGE SCALE GENOMIC DNA]</scope>
    <source>
        <strain evidence="1 2">NBRC 110975</strain>
    </source>
</reference>